<comment type="caution">
    <text evidence="2">The sequence shown here is derived from an EMBL/GenBank/DDBJ whole genome shotgun (WGS) entry which is preliminary data.</text>
</comment>
<organism evidence="2 3">
    <name type="scientific">Haloferula chungangensis</name>
    <dbReference type="NCBI Taxonomy" id="1048331"/>
    <lineage>
        <taxon>Bacteria</taxon>
        <taxon>Pseudomonadati</taxon>
        <taxon>Verrucomicrobiota</taxon>
        <taxon>Verrucomicrobiia</taxon>
        <taxon>Verrucomicrobiales</taxon>
        <taxon>Verrucomicrobiaceae</taxon>
        <taxon>Haloferula</taxon>
    </lineage>
</organism>
<evidence type="ECO:0000313" key="2">
    <source>
        <dbReference type="EMBL" id="MFC7337273.1"/>
    </source>
</evidence>
<evidence type="ECO:0000313" key="3">
    <source>
        <dbReference type="Proteomes" id="UP001596472"/>
    </source>
</evidence>
<reference evidence="3" key="1">
    <citation type="journal article" date="2019" name="Int. J. Syst. Evol. Microbiol.">
        <title>The Global Catalogue of Microorganisms (GCM) 10K type strain sequencing project: providing services to taxonomists for standard genome sequencing and annotation.</title>
        <authorList>
            <consortium name="The Broad Institute Genomics Platform"/>
            <consortium name="The Broad Institute Genome Sequencing Center for Infectious Disease"/>
            <person name="Wu L."/>
            <person name="Ma J."/>
        </authorList>
    </citation>
    <scope>NUCLEOTIDE SEQUENCE [LARGE SCALE GENOMIC DNA]</scope>
    <source>
        <strain evidence="3">CGMCC 4.1467</strain>
    </source>
</reference>
<name>A0ABW2L7K4_9BACT</name>
<proteinExistence type="predicted"/>
<sequence length="133" mass="14093">MSSMFDAGFGFLFALPVLIAQWVGVVALAKGGRNPAWWCMAAGTALTTIGSVLSLLIMVMMITNLSEVGGMTSIISIYQIVAGFSGLGSLVFVIGFAMHGIRSKKILDRVEELESLIAAQGEQLNRQNPGEPS</sequence>
<keyword evidence="3" id="KW-1185">Reference proteome</keyword>
<protein>
    <submittedName>
        <fullName evidence="2">Uncharacterized protein</fullName>
    </submittedName>
</protein>
<evidence type="ECO:0000256" key="1">
    <source>
        <dbReference type="SAM" id="Phobius"/>
    </source>
</evidence>
<keyword evidence="1" id="KW-0472">Membrane</keyword>
<keyword evidence="1" id="KW-1133">Transmembrane helix</keyword>
<feature type="transmembrane region" description="Helical" evidence="1">
    <location>
        <begin position="74"/>
        <end position="97"/>
    </location>
</feature>
<accession>A0ABW2L7K4</accession>
<gene>
    <name evidence="2" type="ORF">ACFQY0_08810</name>
</gene>
<feature type="transmembrane region" description="Helical" evidence="1">
    <location>
        <begin position="6"/>
        <end position="29"/>
    </location>
</feature>
<dbReference type="Proteomes" id="UP001596472">
    <property type="component" value="Unassembled WGS sequence"/>
</dbReference>
<dbReference type="EMBL" id="JBHTBS010000003">
    <property type="protein sequence ID" value="MFC7337273.1"/>
    <property type="molecule type" value="Genomic_DNA"/>
</dbReference>
<keyword evidence="1" id="KW-0812">Transmembrane</keyword>
<feature type="transmembrane region" description="Helical" evidence="1">
    <location>
        <begin position="36"/>
        <end position="62"/>
    </location>
</feature>
<dbReference type="RefSeq" id="WP_379711411.1">
    <property type="nucleotide sequence ID" value="NZ_JBHTBS010000003.1"/>
</dbReference>